<feature type="transmembrane region" description="Helical" evidence="9">
    <location>
        <begin position="14"/>
        <end position="35"/>
    </location>
</feature>
<dbReference type="PANTHER" id="PTHR35011">
    <property type="entry name" value="2,3-DIKETO-L-GULONATE TRAP TRANSPORTER SMALL PERMEASE PROTEIN YIAM"/>
    <property type="match status" value="1"/>
</dbReference>
<dbReference type="InterPro" id="IPR055348">
    <property type="entry name" value="DctQ"/>
</dbReference>
<dbReference type="AlphaFoldDB" id="A0A2U9Q0S8"/>
<dbReference type="GO" id="GO:0015740">
    <property type="term" value="P:C4-dicarboxylate transport"/>
    <property type="evidence" value="ECO:0007669"/>
    <property type="project" value="TreeGrafter"/>
</dbReference>
<accession>A0A2U9Q0S8</accession>
<comment type="similarity">
    <text evidence="8">Belongs to the TRAP transporter small permease family.</text>
</comment>
<keyword evidence="7 9" id="KW-0472">Membrane</keyword>
<keyword evidence="4" id="KW-0997">Cell inner membrane</keyword>
<dbReference type="Proteomes" id="UP000011200">
    <property type="component" value="Chromosome"/>
</dbReference>
<dbReference type="PANTHER" id="PTHR35011:SF11">
    <property type="entry name" value="TRAP TRANSPORTER SMALL PERMEASE PROTEIN"/>
    <property type="match status" value="1"/>
</dbReference>
<keyword evidence="5 9" id="KW-0812">Transmembrane</keyword>
<protein>
    <submittedName>
        <fullName evidence="11">Putative C4 decarboxylate transport protein</fullName>
    </submittedName>
</protein>
<evidence type="ECO:0000259" key="10">
    <source>
        <dbReference type="Pfam" id="PF04290"/>
    </source>
</evidence>
<keyword evidence="3" id="KW-1003">Cell membrane</keyword>
<reference evidence="11 12" key="1">
    <citation type="journal article" date="2013" name="Genome Announc.">
        <title>Draft genome sequence of MKD8, a conjugal recipient Mycobacterium smegmatis strain.</title>
        <authorList>
            <person name="Gray T.A."/>
            <person name="Palumbo M.J."/>
            <person name="Derbyshire K.M."/>
        </authorList>
    </citation>
    <scope>NUCLEOTIDE SEQUENCE [LARGE SCALE GENOMIC DNA]</scope>
    <source>
        <strain evidence="11 12">MKD8</strain>
    </source>
</reference>
<evidence type="ECO:0000256" key="9">
    <source>
        <dbReference type="SAM" id="Phobius"/>
    </source>
</evidence>
<sequence length="169" mass="18771">MTLLKQIWRGLDTVFEALVLLCLCAVLLVVLWQVWDRQVLGSTPGWTEETARILMVWIGFLMTALGFREGAHIALTFVVDRFPPATRRIVEWLSPLLALLFGLYLIYQGISFAAATRFATLPGTGLPRSVLYVVLPVAGAMICLYTVLQVFGVKTQRYLGTPADDAPID</sequence>
<proteinExistence type="inferred from homology"/>
<evidence type="ECO:0000313" key="12">
    <source>
        <dbReference type="Proteomes" id="UP000011200"/>
    </source>
</evidence>
<evidence type="ECO:0000256" key="1">
    <source>
        <dbReference type="ARBA" id="ARBA00004429"/>
    </source>
</evidence>
<evidence type="ECO:0000256" key="3">
    <source>
        <dbReference type="ARBA" id="ARBA00022475"/>
    </source>
</evidence>
<comment type="subcellular location">
    <subcellularLocation>
        <location evidence="1">Cell inner membrane</location>
        <topology evidence="1">Multi-pass membrane protein</topology>
    </subcellularLocation>
</comment>
<feature type="transmembrane region" description="Helical" evidence="9">
    <location>
        <begin position="55"/>
        <end position="78"/>
    </location>
</feature>
<evidence type="ECO:0000256" key="5">
    <source>
        <dbReference type="ARBA" id="ARBA00022692"/>
    </source>
</evidence>
<reference evidence="12" key="2">
    <citation type="submission" date="2018-03" db="EMBL/GenBank/DDBJ databases">
        <authorList>
            <person name="Derbyshire K."/>
            <person name="Gray T.A."/>
            <person name="Champion M."/>
        </authorList>
    </citation>
    <scope>NUCLEOTIDE SEQUENCE [LARGE SCALE GENOMIC DNA]</scope>
    <source>
        <strain evidence="12">MKD8</strain>
    </source>
</reference>
<dbReference type="GO" id="GO:0022857">
    <property type="term" value="F:transmembrane transporter activity"/>
    <property type="evidence" value="ECO:0007669"/>
    <property type="project" value="TreeGrafter"/>
</dbReference>
<organism evidence="11 12">
    <name type="scientific">Mycolicibacterium smegmatis (strain MKD8)</name>
    <name type="common">Mycobacterium smegmatis</name>
    <dbReference type="NCBI Taxonomy" id="1214915"/>
    <lineage>
        <taxon>Bacteria</taxon>
        <taxon>Bacillati</taxon>
        <taxon>Actinomycetota</taxon>
        <taxon>Actinomycetes</taxon>
        <taxon>Mycobacteriales</taxon>
        <taxon>Mycobacteriaceae</taxon>
        <taxon>Mycolicibacterium</taxon>
    </lineage>
</organism>
<dbReference type="Pfam" id="PF04290">
    <property type="entry name" value="DctQ"/>
    <property type="match status" value="1"/>
</dbReference>
<evidence type="ECO:0000256" key="7">
    <source>
        <dbReference type="ARBA" id="ARBA00023136"/>
    </source>
</evidence>
<evidence type="ECO:0000256" key="2">
    <source>
        <dbReference type="ARBA" id="ARBA00022448"/>
    </source>
</evidence>
<name>A0A2U9Q0S8_MYCSE</name>
<evidence type="ECO:0000256" key="6">
    <source>
        <dbReference type="ARBA" id="ARBA00022989"/>
    </source>
</evidence>
<feature type="domain" description="Tripartite ATP-independent periplasmic transporters DctQ component" evidence="10">
    <location>
        <begin position="27"/>
        <end position="151"/>
    </location>
</feature>
<evidence type="ECO:0000313" key="11">
    <source>
        <dbReference type="EMBL" id="AWT57660.1"/>
    </source>
</evidence>
<dbReference type="InterPro" id="IPR007387">
    <property type="entry name" value="TRAP_DctQ"/>
</dbReference>
<keyword evidence="2" id="KW-0813">Transport</keyword>
<feature type="transmembrane region" description="Helical" evidence="9">
    <location>
        <begin position="130"/>
        <end position="148"/>
    </location>
</feature>
<evidence type="ECO:0000256" key="4">
    <source>
        <dbReference type="ARBA" id="ARBA00022519"/>
    </source>
</evidence>
<dbReference type="GO" id="GO:0005886">
    <property type="term" value="C:plasma membrane"/>
    <property type="evidence" value="ECO:0007669"/>
    <property type="project" value="UniProtKB-SubCell"/>
</dbReference>
<gene>
    <name evidence="11" type="ORF">D806_067290</name>
</gene>
<evidence type="ECO:0000256" key="8">
    <source>
        <dbReference type="ARBA" id="ARBA00038436"/>
    </source>
</evidence>
<dbReference type="RefSeq" id="WP_036454118.1">
    <property type="nucleotide sequence ID" value="NZ_CP027541.1"/>
</dbReference>
<dbReference type="GeneID" id="93461423"/>
<dbReference type="EMBL" id="CP027541">
    <property type="protein sequence ID" value="AWT57660.1"/>
    <property type="molecule type" value="Genomic_DNA"/>
</dbReference>
<feature type="transmembrane region" description="Helical" evidence="9">
    <location>
        <begin position="90"/>
        <end position="110"/>
    </location>
</feature>
<keyword evidence="6 9" id="KW-1133">Transmembrane helix</keyword>